<evidence type="ECO:0000256" key="1">
    <source>
        <dbReference type="ARBA" id="ARBA00006129"/>
    </source>
</evidence>
<dbReference type="PANTHER" id="PTHR34847:SF1">
    <property type="entry name" value="NODULATION PROTEIN U"/>
    <property type="match status" value="1"/>
</dbReference>
<sequence>MIICGVKLTHDGGVAIVDDGRLVCSVELEKLGNNPRHQRIDDLQIVVDLLAEYGYRLADVDRLVIDGWRKTHKVKPWGGQEVRVELAPYRRGLLDDNLLRPYPSHVLDLPCTSYPHYAGHVASAYCSSPFAAGPEPSYILCWDGAMFPFLYHYDPATRRMESVGAVHHMLGDTYHTLAQAYPPYDAPLEWPHTLALPGKIMAYVAHGTPNEAAVAALDALRADAERTVLGEGETTDDRLTERAGRRILELMRAGQPLPGVTPDDALASIQEFLGRALVAGLTELIGRDGRSTRNLCMVGGCALNIKWNRDVRERVPVDRVWVPPFPNDAGSALGTACCELLRSGHSPALRWDTYAGPQLVASEPRPGWRSRTMTPAELAAHLHRTGEPVVVLHGRAELGPRALGHRSILAPAVEAGMKDRLNEVKGRESYRPVAPVCLEERAPEVFDPGTRDPFMLFDHHVREEWRDKVPAICHLDGTARVQTVGRNDDELIFEILTAYERLSGIPLLCNTSANGNGRGFFPDVASAMDWGKVPAIWSDGMLHERG</sequence>
<dbReference type="EMBL" id="BNEK01000002">
    <property type="protein sequence ID" value="GHJ26087.1"/>
    <property type="molecule type" value="Genomic_DNA"/>
</dbReference>
<gene>
    <name evidence="4" type="ORF">TPA0910_05200</name>
</gene>
<reference evidence="4" key="1">
    <citation type="submission" date="2024-05" db="EMBL/GenBank/DDBJ databases">
        <title>Whole genome shotgun sequence of Streptomyces hygroscopicus NBRC 113678.</title>
        <authorList>
            <person name="Komaki H."/>
            <person name="Tamura T."/>
        </authorList>
    </citation>
    <scope>NUCLEOTIDE SEQUENCE</scope>
    <source>
        <strain evidence="4">N11-34</strain>
    </source>
</reference>
<evidence type="ECO:0000259" key="3">
    <source>
        <dbReference type="Pfam" id="PF16861"/>
    </source>
</evidence>
<evidence type="ECO:0000313" key="4">
    <source>
        <dbReference type="EMBL" id="GHJ26087.1"/>
    </source>
</evidence>
<comment type="similarity">
    <text evidence="1">Belongs to the NodU/CmcH family.</text>
</comment>
<accession>A0ABQ3TRX2</accession>
<dbReference type="Gene3D" id="3.90.870.20">
    <property type="entry name" value="Carbamoyltransferase, C-terminal domain"/>
    <property type="match status" value="1"/>
</dbReference>
<protein>
    <submittedName>
        <fullName evidence="4">Carbamoyltransferase</fullName>
    </submittedName>
</protein>
<keyword evidence="5" id="KW-1185">Reference proteome</keyword>
<evidence type="ECO:0000259" key="2">
    <source>
        <dbReference type="Pfam" id="PF02543"/>
    </source>
</evidence>
<proteinExistence type="inferred from homology"/>
<dbReference type="Gene3D" id="3.30.420.40">
    <property type="match status" value="2"/>
</dbReference>
<organism evidence="4 5">
    <name type="scientific">Streptomyces hygroscopicus</name>
    <dbReference type="NCBI Taxonomy" id="1912"/>
    <lineage>
        <taxon>Bacteria</taxon>
        <taxon>Bacillati</taxon>
        <taxon>Actinomycetota</taxon>
        <taxon>Actinomycetes</taxon>
        <taxon>Kitasatosporales</taxon>
        <taxon>Streptomycetaceae</taxon>
        <taxon>Streptomyces</taxon>
        <taxon>Streptomyces violaceusniger group</taxon>
    </lineage>
</organism>
<dbReference type="Pfam" id="PF16861">
    <property type="entry name" value="Carbam_trans_C"/>
    <property type="match status" value="1"/>
</dbReference>
<dbReference type="PANTHER" id="PTHR34847">
    <property type="entry name" value="NODULATION PROTEIN U"/>
    <property type="match status" value="1"/>
</dbReference>
<dbReference type="Pfam" id="PF02543">
    <property type="entry name" value="Carbam_trans_N"/>
    <property type="match status" value="1"/>
</dbReference>
<dbReference type="Proteomes" id="UP001054854">
    <property type="component" value="Unassembled WGS sequence"/>
</dbReference>
<evidence type="ECO:0000313" key="5">
    <source>
        <dbReference type="Proteomes" id="UP001054854"/>
    </source>
</evidence>
<name>A0ABQ3TRX2_STRHY</name>
<feature type="domain" description="Carbamoyltransferase C-terminal" evidence="3">
    <location>
        <begin position="385"/>
        <end position="528"/>
    </location>
</feature>
<dbReference type="InterPro" id="IPR031730">
    <property type="entry name" value="Carbam_trans_C"/>
</dbReference>
<dbReference type="InterPro" id="IPR003696">
    <property type="entry name" value="Carbtransf_dom"/>
</dbReference>
<feature type="domain" description="Carbamoyltransferase" evidence="2">
    <location>
        <begin position="3"/>
        <end position="337"/>
    </location>
</feature>
<dbReference type="InterPro" id="IPR051338">
    <property type="entry name" value="NodU/CmcH_Carbamoyltrnsfr"/>
</dbReference>
<dbReference type="InterPro" id="IPR038152">
    <property type="entry name" value="Carbam_trans_C_sf"/>
</dbReference>
<comment type="caution">
    <text evidence="4">The sequence shown here is derived from an EMBL/GenBank/DDBJ whole genome shotgun (WGS) entry which is preliminary data.</text>
</comment>